<dbReference type="Proteomes" id="UP000006039">
    <property type="component" value="Unassembled WGS sequence"/>
</dbReference>
<evidence type="ECO:0000313" key="7">
    <source>
        <dbReference type="Proteomes" id="UP000006039"/>
    </source>
</evidence>
<feature type="compositionally biased region" description="Basic and acidic residues" evidence="1">
    <location>
        <begin position="315"/>
        <end position="342"/>
    </location>
</feature>
<accession>J3PHZ3</accession>
<dbReference type="HOGENOM" id="CLU_354887_0_0_1"/>
<feature type="domain" description="Ubiquitin-like" evidence="3">
    <location>
        <begin position="370"/>
        <end position="427"/>
    </location>
</feature>
<reference evidence="5" key="2">
    <citation type="submission" date="2010-07" db="EMBL/GenBank/DDBJ databases">
        <authorList>
            <consortium name="The Broad Institute Genome Sequencing Platform"/>
            <consortium name="Broad Institute Genome Sequencing Center for Infectious Disease"/>
            <person name="Ma L.-J."/>
            <person name="Dead R."/>
            <person name="Young S."/>
            <person name="Zeng Q."/>
            <person name="Koehrsen M."/>
            <person name="Alvarado L."/>
            <person name="Berlin A."/>
            <person name="Chapman S.B."/>
            <person name="Chen Z."/>
            <person name="Freedman E."/>
            <person name="Gellesch M."/>
            <person name="Goldberg J."/>
            <person name="Griggs A."/>
            <person name="Gujja S."/>
            <person name="Heilman E.R."/>
            <person name="Heiman D."/>
            <person name="Hepburn T."/>
            <person name="Howarth C."/>
            <person name="Jen D."/>
            <person name="Larson L."/>
            <person name="Mehta T."/>
            <person name="Neiman D."/>
            <person name="Pearson M."/>
            <person name="Roberts A."/>
            <person name="Saif S."/>
            <person name="Shea T."/>
            <person name="Shenoy N."/>
            <person name="Sisk P."/>
            <person name="Stolte C."/>
            <person name="Sykes S."/>
            <person name="Walk T."/>
            <person name="White J."/>
            <person name="Yandava C."/>
            <person name="Haas B."/>
            <person name="Nusbaum C."/>
            <person name="Birren B."/>
        </authorList>
    </citation>
    <scope>NUCLEOTIDE SEQUENCE</scope>
    <source>
        <strain evidence="5">R3-111a-1</strain>
    </source>
</reference>
<feature type="compositionally biased region" description="Gly residues" evidence="1">
    <location>
        <begin position="94"/>
        <end position="115"/>
    </location>
</feature>
<dbReference type="Pfam" id="PF25540">
    <property type="entry name" value="DUF7923"/>
    <property type="match status" value="1"/>
</dbReference>
<feature type="compositionally biased region" description="Basic residues" evidence="1">
    <location>
        <begin position="303"/>
        <end position="313"/>
    </location>
</feature>
<evidence type="ECO:0000256" key="1">
    <source>
        <dbReference type="SAM" id="MobiDB-lite"/>
    </source>
</evidence>
<feature type="region of interest" description="Disordered" evidence="1">
    <location>
        <begin position="263"/>
        <end position="373"/>
    </location>
</feature>
<dbReference type="PANTHER" id="PTHR37543:SF1">
    <property type="entry name" value="CCCH ZINC FINGER DNA BINDING PROTEIN (AFU_ORTHOLOGUE AFUA_5G12760)"/>
    <property type="match status" value="1"/>
</dbReference>
<sequence>MKFAKHLTALLIPAYAVLAATVPAAEVEAESGNAVHKINPALVQVDGHAGAEAVQARGFGGREDGRGDRRRDRPRKGRRDGSEEKELNSRGEAHGGFGGGGLNGRGGGGHGGGGFGGGGGGGHGFGGGGGHGGGGHGFGGGGGHGRSGDEDCIAQDGTLPPPLRRHLTADSSHDGVIAVQEGEAARAEGLAAREAVFHRHAPHGSASHYPGQSRGSSSHSNLDRTALALDPGVITHVHNRCQPPLSSLGTPCLAPFRAQELRAQAEAQRPWTSTGPLPGPPHPPAPRDANDARATRAGPRTWRVSRSRSRPGSRFKAEKQVAEAAQKEQEEPKREKYVEEGTRCWPGRTGRRRGEGAHQAQRRHQGGRSATPSRWCQTWQDMEGFIKQAFCSHVKSIGPAVMQGHHDIVGPNGEIVLLALREKVVRPRQVACKGQVAEEQEEGQDVHFLWKRLVLHSVPSVVCRPGLRPVNAMENFETHLKERSASWEACNSKDEQVNAIVETLFTDIKMLNDTLEQAKSALREQSSLTLTYRYELERVKEGFNECLARPEPDPYVKILVDGNHLLFKDHFIKGGFVGGRNAVRSLVAAVEQLMDSPAERGDGPRPKVEVRVCANLKGLSKLYKEAGVADLTPERVEWFVAGFKGAGWPSCVFLDADEMLDPALIGERFAAELVFTLDQHRHCRRVFFGGVIGADGCMRRHLGECARTPEWERRRIALVRGPPVAPWLAALPEDSFRVVALDDVFRQPSLRSRSKVEHFEPRDAHHVVPPAPWHPAAQFSTDPAAVPAQRA</sequence>
<reference evidence="7" key="1">
    <citation type="submission" date="2010-07" db="EMBL/GenBank/DDBJ databases">
        <title>The genome sequence of Gaeumannomyces graminis var. tritici strain R3-111a-1.</title>
        <authorList>
            <consortium name="The Broad Institute Genome Sequencing Platform"/>
            <person name="Ma L.-J."/>
            <person name="Dead R."/>
            <person name="Young S."/>
            <person name="Zeng Q."/>
            <person name="Koehrsen M."/>
            <person name="Alvarado L."/>
            <person name="Berlin A."/>
            <person name="Chapman S.B."/>
            <person name="Chen Z."/>
            <person name="Freedman E."/>
            <person name="Gellesch M."/>
            <person name="Goldberg J."/>
            <person name="Griggs A."/>
            <person name="Gujja S."/>
            <person name="Heilman E.R."/>
            <person name="Heiman D."/>
            <person name="Hepburn T."/>
            <person name="Howarth C."/>
            <person name="Jen D."/>
            <person name="Larson L."/>
            <person name="Mehta T."/>
            <person name="Neiman D."/>
            <person name="Pearson M."/>
            <person name="Roberts A."/>
            <person name="Saif S."/>
            <person name="Shea T."/>
            <person name="Shenoy N."/>
            <person name="Sisk P."/>
            <person name="Stolte C."/>
            <person name="Sykes S."/>
            <person name="Walk T."/>
            <person name="White J."/>
            <person name="Yandava C."/>
            <person name="Haas B."/>
            <person name="Nusbaum C."/>
            <person name="Birren B."/>
        </authorList>
    </citation>
    <scope>NUCLEOTIDE SEQUENCE [LARGE SCALE GENOMIC DNA]</scope>
    <source>
        <strain evidence="7">R3-111a-1</strain>
    </source>
</reference>
<organism evidence="5">
    <name type="scientific">Gaeumannomyces tritici (strain R3-111a-1)</name>
    <name type="common">Wheat and barley take-all root rot fungus</name>
    <name type="synonym">Gaeumannomyces graminis var. tritici</name>
    <dbReference type="NCBI Taxonomy" id="644352"/>
    <lineage>
        <taxon>Eukaryota</taxon>
        <taxon>Fungi</taxon>
        <taxon>Dikarya</taxon>
        <taxon>Ascomycota</taxon>
        <taxon>Pezizomycotina</taxon>
        <taxon>Sordariomycetes</taxon>
        <taxon>Sordariomycetidae</taxon>
        <taxon>Magnaporthales</taxon>
        <taxon>Magnaporthaceae</taxon>
        <taxon>Gaeumannomyces</taxon>
    </lineage>
</organism>
<dbReference type="RefSeq" id="XP_009229290.1">
    <property type="nucleotide sequence ID" value="XM_009231026.1"/>
</dbReference>
<feature type="region of interest" description="Disordered" evidence="1">
    <location>
        <begin position="202"/>
        <end position="222"/>
    </location>
</feature>
<feature type="signal peptide" evidence="2">
    <location>
        <begin position="1"/>
        <end position="19"/>
    </location>
</feature>
<evidence type="ECO:0000259" key="4">
    <source>
        <dbReference type="Pfam" id="PF25540"/>
    </source>
</evidence>
<dbReference type="STRING" id="644352.J3PHZ3"/>
<dbReference type="eggNOG" id="ENOG502SYT7">
    <property type="taxonomic scope" value="Eukaryota"/>
</dbReference>
<dbReference type="GeneID" id="20353582"/>
<dbReference type="InterPro" id="IPR054464">
    <property type="entry name" value="ULD_fung"/>
</dbReference>
<dbReference type="VEuPathDB" id="FungiDB:GGTG_13124"/>
<dbReference type="EMBL" id="GL385404">
    <property type="protein sequence ID" value="EJT69505.1"/>
    <property type="molecule type" value="Genomic_DNA"/>
</dbReference>
<evidence type="ECO:0000256" key="2">
    <source>
        <dbReference type="SAM" id="SignalP"/>
    </source>
</evidence>
<feature type="compositionally biased region" description="Gly residues" evidence="1">
    <location>
        <begin position="127"/>
        <end position="145"/>
    </location>
</feature>
<keyword evidence="2" id="KW-0732">Signal</keyword>
<dbReference type="PANTHER" id="PTHR37543">
    <property type="entry name" value="CCCH ZINC FINGER DNA BINDING PROTEIN (AFU_ORTHOLOGUE AFUA_5G12760)"/>
    <property type="match status" value="1"/>
</dbReference>
<keyword evidence="7" id="KW-1185">Reference proteome</keyword>
<evidence type="ECO:0000313" key="6">
    <source>
        <dbReference type="EnsemblFungi" id="EJT69505"/>
    </source>
</evidence>
<reference evidence="6" key="4">
    <citation type="journal article" date="2015" name="G3 (Bethesda)">
        <title>Genome sequences of three phytopathogenic species of the Magnaporthaceae family of fungi.</title>
        <authorList>
            <person name="Okagaki L.H."/>
            <person name="Nunes C.C."/>
            <person name="Sailsbery J."/>
            <person name="Clay B."/>
            <person name="Brown D."/>
            <person name="John T."/>
            <person name="Oh Y."/>
            <person name="Young N."/>
            <person name="Fitzgerald M."/>
            <person name="Haas B.J."/>
            <person name="Zeng Q."/>
            <person name="Young S."/>
            <person name="Adiconis X."/>
            <person name="Fan L."/>
            <person name="Levin J.Z."/>
            <person name="Mitchell T.K."/>
            <person name="Okubara P.A."/>
            <person name="Farman M.L."/>
            <person name="Kohn L.M."/>
            <person name="Birren B."/>
            <person name="Ma L.-J."/>
            <person name="Dean R.A."/>
        </authorList>
    </citation>
    <scope>NUCLEOTIDE SEQUENCE</scope>
    <source>
        <strain evidence="6">R3-111a-1</strain>
    </source>
</reference>
<feature type="compositionally biased region" description="Basic and acidic residues" evidence="1">
    <location>
        <begin position="60"/>
        <end position="71"/>
    </location>
</feature>
<evidence type="ECO:0000313" key="5">
    <source>
        <dbReference type="EMBL" id="EJT69505.1"/>
    </source>
</evidence>
<dbReference type="AlphaFoldDB" id="J3PHZ3"/>
<reference evidence="5" key="3">
    <citation type="submission" date="2010-09" db="EMBL/GenBank/DDBJ databases">
        <title>Annotation of Gaeumannomyces graminis var. tritici R3-111a-1.</title>
        <authorList>
            <consortium name="The Broad Institute Genome Sequencing Platform"/>
            <person name="Ma L.-J."/>
            <person name="Dead R."/>
            <person name="Young S.K."/>
            <person name="Zeng Q."/>
            <person name="Gargeya S."/>
            <person name="Fitzgerald M."/>
            <person name="Haas B."/>
            <person name="Abouelleil A."/>
            <person name="Alvarado L."/>
            <person name="Arachchi H.M."/>
            <person name="Berlin A."/>
            <person name="Brown A."/>
            <person name="Chapman S.B."/>
            <person name="Chen Z."/>
            <person name="Dunbar C."/>
            <person name="Freedman E."/>
            <person name="Gearin G."/>
            <person name="Gellesch M."/>
            <person name="Goldberg J."/>
            <person name="Griggs A."/>
            <person name="Gujja S."/>
            <person name="Heiman D."/>
            <person name="Howarth C."/>
            <person name="Larson L."/>
            <person name="Lui A."/>
            <person name="MacDonald P.J.P."/>
            <person name="Mehta T."/>
            <person name="Montmayeur A."/>
            <person name="Murphy C."/>
            <person name="Neiman D."/>
            <person name="Pearson M."/>
            <person name="Priest M."/>
            <person name="Roberts A."/>
            <person name="Saif S."/>
            <person name="Shea T."/>
            <person name="Shenoy N."/>
            <person name="Sisk P."/>
            <person name="Stolte C."/>
            <person name="Sykes S."/>
            <person name="Yandava C."/>
            <person name="Wortman J."/>
            <person name="Nusbaum C."/>
            <person name="Birren B."/>
        </authorList>
    </citation>
    <scope>NUCLEOTIDE SEQUENCE</scope>
    <source>
        <strain evidence="5">R3-111a-1</strain>
    </source>
</reference>
<proteinExistence type="predicted"/>
<evidence type="ECO:0000259" key="3">
    <source>
        <dbReference type="Pfam" id="PF22893"/>
    </source>
</evidence>
<feature type="region of interest" description="Disordered" evidence="1">
    <location>
        <begin position="127"/>
        <end position="168"/>
    </location>
</feature>
<protein>
    <submittedName>
        <fullName evidence="5 6">Uncharacterized protein</fullName>
    </submittedName>
</protein>
<feature type="compositionally biased region" description="Pro residues" evidence="1">
    <location>
        <begin position="277"/>
        <end position="286"/>
    </location>
</feature>
<dbReference type="Pfam" id="PF22893">
    <property type="entry name" value="ULD_2"/>
    <property type="match status" value="1"/>
</dbReference>
<feature type="region of interest" description="Disordered" evidence="1">
    <location>
        <begin position="55"/>
        <end position="115"/>
    </location>
</feature>
<gene>
    <name evidence="6" type="primary">20353582</name>
    <name evidence="5" type="ORF">GGTG_13124</name>
</gene>
<reference evidence="6" key="5">
    <citation type="submission" date="2018-04" db="UniProtKB">
        <authorList>
            <consortium name="EnsemblFungi"/>
        </authorList>
    </citation>
    <scope>IDENTIFICATION</scope>
    <source>
        <strain evidence="6">R3-111a-1</strain>
    </source>
</reference>
<feature type="domain" description="DUF7923" evidence="4">
    <location>
        <begin position="553"/>
        <end position="745"/>
    </location>
</feature>
<feature type="chain" id="PRO_5015095318" evidence="2">
    <location>
        <begin position="20"/>
        <end position="791"/>
    </location>
</feature>
<dbReference type="InterPro" id="IPR057683">
    <property type="entry name" value="DUF7923"/>
</dbReference>
<name>J3PHZ3_GAET3</name>
<feature type="compositionally biased region" description="Basic and acidic residues" evidence="1">
    <location>
        <begin position="79"/>
        <end position="93"/>
    </location>
</feature>
<dbReference type="EnsemblFungi" id="EJT69505">
    <property type="protein sequence ID" value="EJT69505"/>
    <property type="gene ID" value="GGTG_13124"/>
</dbReference>